<comment type="caution">
    <text evidence="1">The sequence shown here is derived from an EMBL/GenBank/DDBJ whole genome shotgun (WGS) entry which is preliminary data.</text>
</comment>
<gene>
    <name evidence="1" type="ORF">QAD02_007403</name>
</gene>
<sequence>MSRYDEYLDAQIGGGINSLDNLGSLCTAESCQRGSGIEGFLGGVYQRVLPILKRGSKAVGKEVMRAGYNVVSDIAHGGEPDDIQSLPNSEPESTESSGKKKESNRTPKTQKKQNRKAVPKKQTVKDSQKKLRAIKDIFRK</sequence>
<accession>A0ACC2N4W7</accession>
<reference evidence="1" key="1">
    <citation type="submission" date="2023-04" db="EMBL/GenBank/DDBJ databases">
        <title>A chromosome-level genome assembly of the parasitoid wasp Eretmocerus hayati.</title>
        <authorList>
            <person name="Zhong Y."/>
            <person name="Liu S."/>
            <person name="Liu Y."/>
        </authorList>
    </citation>
    <scope>NUCLEOTIDE SEQUENCE</scope>
    <source>
        <strain evidence="1">ZJU_SS_LIU_2023</strain>
    </source>
</reference>
<protein>
    <submittedName>
        <fullName evidence="1">Uncharacterized protein</fullName>
    </submittedName>
</protein>
<name>A0ACC2N4W7_9HYME</name>
<keyword evidence="2" id="KW-1185">Reference proteome</keyword>
<organism evidence="1 2">
    <name type="scientific">Eretmocerus hayati</name>
    <dbReference type="NCBI Taxonomy" id="131215"/>
    <lineage>
        <taxon>Eukaryota</taxon>
        <taxon>Metazoa</taxon>
        <taxon>Ecdysozoa</taxon>
        <taxon>Arthropoda</taxon>
        <taxon>Hexapoda</taxon>
        <taxon>Insecta</taxon>
        <taxon>Pterygota</taxon>
        <taxon>Neoptera</taxon>
        <taxon>Endopterygota</taxon>
        <taxon>Hymenoptera</taxon>
        <taxon>Apocrita</taxon>
        <taxon>Proctotrupomorpha</taxon>
        <taxon>Chalcidoidea</taxon>
        <taxon>Aphelinidae</taxon>
        <taxon>Aphelininae</taxon>
        <taxon>Eretmocerus</taxon>
    </lineage>
</organism>
<proteinExistence type="predicted"/>
<dbReference type="EMBL" id="CM056744">
    <property type="protein sequence ID" value="KAJ8665741.1"/>
    <property type="molecule type" value="Genomic_DNA"/>
</dbReference>
<dbReference type="Proteomes" id="UP001239111">
    <property type="component" value="Chromosome 4"/>
</dbReference>
<evidence type="ECO:0000313" key="1">
    <source>
        <dbReference type="EMBL" id="KAJ8665741.1"/>
    </source>
</evidence>
<evidence type="ECO:0000313" key="2">
    <source>
        <dbReference type="Proteomes" id="UP001239111"/>
    </source>
</evidence>